<name>X1RNZ4_9ZZZZ</name>
<proteinExistence type="predicted"/>
<dbReference type="AlphaFoldDB" id="X1RNZ4"/>
<feature type="non-terminal residue" evidence="2">
    <location>
        <position position="157"/>
    </location>
</feature>
<keyword evidence="1" id="KW-1133">Transmembrane helix</keyword>
<gene>
    <name evidence="2" type="ORF">S06H3_58796</name>
</gene>
<feature type="transmembrane region" description="Helical" evidence="1">
    <location>
        <begin position="33"/>
        <end position="51"/>
    </location>
</feature>
<keyword evidence="1" id="KW-0812">Transmembrane</keyword>
<evidence type="ECO:0000256" key="1">
    <source>
        <dbReference type="SAM" id="Phobius"/>
    </source>
</evidence>
<organism evidence="2">
    <name type="scientific">marine sediment metagenome</name>
    <dbReference type="NCBI Taxonomy" id="412755"/>
    <lineage>
        <taxon>unclassified sequences</taxon>
        <taxon>metagenomes</taxon>
        <taxon>ecological metagenomes</taxon>
    </lineage>
</organism>
<comment type="caution">
    <text evidence="2">The sequence shown here is derived from an EMBL/GenBank/DDBJ whole genome shotgun (WGS) entry which is preliminary data.</text>
</comment>
<accession>X1RNZ4</accession>
<sequence>MKWLSNLIFTALIISIVLVLVIGGLSELSSREYLFLSILLTGLAIAASWLGTSRGFKATSEQMKQSLKDEYSENLRTYALKAAEKVQNLSSEIERLTEYLRESLTIGESADIKLAQEKLKTATLMLETLKSVNDTALSDWRGIISDELKKQEEVQTD</sequence>
<evidence type="ECO:0000313" key="2">
    <source>
        <dbReference type="EMBL" id="GAI57249.1"/>
    </source>
</evidence>
<feature type="transmembrane region" description="Helical" evidence="1">
    <location>
        <begin position="6"/>
        <end position="26"/>
    </location>
</feature>
<protein>
    <submittedName>
        <fullName evidence="2">Uncharacterized protein</fullName>
    </submittedName>
</protein>
<keyword evidence="1" id="KW-0472">Membrane</keyword>
<reference evidence="2" key="1">
    <citation type="journal article" date="2014" name="Front. Microbiol.">
        <title>High frequency of phylogenetically diverse reductive dehalogenase-homologous genes in deep subseafloor sedimentary metagenomes.</title>
        <authorList>
            <person name="Kawai M."/>
            <person name="Futagami T."/>
            <person name="Toyoda A."/>
            <person name="Takaki Y."/>
            <person name="Nishi S."/>
            <person name="Hori S."/>
            <person name="Arai W."/>
            <person name="Tsubouchi T."/>
            <person name="Morono Y."/>
            <person name="Uchiyama I."/>
            <person name="Ito T."/>
            <person name="Fujiyama A."/>
            <person name="Inagaki F."/>
            <person name="Takami H."/>
        </authorList>
    </citation>
    <scope>NUCLEOTIDE SEQUENCE</scope>
    <source>
        <strain evidence="2">Expedition CK06-06</strain>
    </source>
</reference>
<dbReference type="EMBL" id="BARV01038106">
    <property type="protein sequence ID" value="GAI57249.1"/>
    <property type="molecule type" value="Genomic_DNA"/>
</dbReference>